<proteinExistence type="predicted"/>
<gene>
    <name evidence="5" type="ordered locus">MTR_5g066340</name>
    <name evidence="6" type="ORF">MtrunA17_Chr5g0427501</name>
</gene>
<dbReference type="EMBL" id="PSQE01000005">
    <property type="protein sequence ID" value="RHN56256.1"/>
    <property type="molecule type" value="Genomic_DNA"/>
</dbReference>
<evidence type="ECO:0000256" key="2">
    <source>
        <dbReference type="SAM" id="Coils"/>
    </source>
</evidence>
<dbReference type="Gramene" id="rna31628">
    <property type="protein sequence ID" value="RHN56256.1"/>
    <property type="gene ID" value="gene31628"/>
</dbReference>
<sequence length="985" mass="113132">MLQRAASNAYSWWWASHIRTKQSKWLDQCLQDMEEKVSDTLRVLQNDGDSFSQRAEMYYRKRPELVEFVEEAFKAYRALAERYDHLSRELQSANRTIASVFPDQVPHHIDDDDDEESDAGTISPSPDFNNQIQKSVVPKVPKKDFRSPSMLLSRKGPTKRTSFSKFIPTTPGSDLTKTEAIGEIDKLQKDILALQTEKEFVRSVYERAYEKYWEIEDQITGMQKHVCSLQDEFGVGTVIEDDDARALMAATALKSCQETLSKLQKIQAQSSVEAKVEYERVKKAHEMFENLRDQFITKFTGQEEQEHADTCKSIISEEQKNIDKEIASLEQQENDVVLLRETIKEKLEQDSGNTLTVTEMAECIDELVNKVVTLETAVSSQNGMVNRLRSETDDLQTNIKKLEEDKEMLIAGSEVTNKKLKEFEEELLRVKILNKSVKSQDNSLRTHFTEASCNIEHLSGKLNNMKHDVEDVNLVLYKKKKTDSNVDDSVMKDVDGPAMKDVDDSATKDINTKEENDDGVNVDDNKSMMSQNTNFITERIEKMGQHDKDDLSDTMSNLDIESQDFDTGEGDQPNWRQMFLNGLDDREKILLEEYTSVLRNYKDVRVKLNDVEKKNRDSIFELALQLREMKNALVTRDKEIQFLNQKINGPDTNPDESPYTTTTEYKYTPHEALFRKSGQGSNMQDTDTSSLNIDNNSIRTSFADQHENSSAHGLRTLEKLMADQDKRQNLSDLEKKFRSDLDDLLEENLEFWLRFSTSVHQIQKFQNSIQDLKVELRTIKENNKSEGHSHSKHQQPMQSQLRPIFRHLREIRTELSLWLEHNAVLQDELQGRYSSLCNIQDEIARAGNNNNEESGGADENNKDKDAEIISGYQVAKFQGEILNMKQENSKVASELQAGLSLVKGMKNDVEKTLDELDQAIGISSAHRETKKNTKGNRIPLRSFLFGVKLKRQKQYQSLFSCVNPTLSKQNSINEQVPAPIEREQI</sequence>
<evidence type="ECO:0000313" key="5">
    <source>
        <dbReference type="EMBL" id="AES98260.2"/>
    </source>
</evidence>
<dbReference type="InterPro" id="IPR056889">
    <property type="entry name" value="NET2A-D/KIP1-like_C"/>
</dbReference>
<feature type="compositionally biased region" description="Polar residues" evidence="3">
    <location>
        <begin position="120"/>
        <end position="134"/>
    </location>
</feature>
<keyword evidence="1 2" id="KW-0175">Coiled coil</keyword>
<organism evidence="5 8">
    <name type="scientific">Medicago truncatula</name>
    <name type="common">Barrel medic</name>
    <name type="synonym">Medicago tribuloides</name>
    <dbReference type="NCBI Taxonomy" id="3880"/>
    <lineage>
        <taxon>Eukaryota</taxon>
        <taxon>Viridiplantae</taxon>
        <taxon>Streptophyta</taxon>
        <taxon>Embryophyta</taxon>
        <taxon>Tracheophyta</taxon>
        <taxon>Spermatophyta</taxon>
        <taxon>Magnoliopsida</taxon>
        <taxon>eudicotyledons</taxon>
        <taxon>Gunneridae</taxon>
        <taxon>Pentapetalae</taxon>
        <taxon>rosids</taxon>
        <taxon>fabids</taxon>
        <taxon>Fabales</taxon>
        <taxon>Fabaceae</taxon>
        <taxon>Papilionoideae</taxon>
        <taxon>50 kb inversion clade</taxon>
        <taxon>NPAAA clade</taxon>
        <taxon>Hologalegina</taxon>
        <taxon>IRL clade</taxon>
        <taxon>Trifolieae</taxon>
        <taxon>Medicago</taxon>
    </lineage>
</organism>
<dbReference type="Proteomes" id="UP000265566">
    <property type="component" value="Chromosome 5"/>
</dbReference>
<evidence type="ECO:0000256" key="3">
    <source>
        <dbReference type="SAM" id="MobiDB-lite"/>
    </source>
</evidence>
<feature type="region of interest" description="Disordered" evidence="3">
    <location>
        <begin position="488"/>
        <end position="527"/>
    </location>
</feature>
<feature type="compositionally biased region" description="Basic and acidic residues" evidence="3">
    <location>
        <begin position="489"/>
        <end position="514"/>
    </location>
</feature>
<feature type="domain" description="NAB" evidence="4">
    <location>
        <begin position="10"/>
        <end position="90"/>
    </location>
</feature>
<dbReference type="PANTHER" id="PTHR31631">
    <property type="entry name" value="PROTEIN NETWORKED 2D"/>
    <property type="match status" value="1"/>
</dbReference>
<reference evidence="5 8" key="2">
    <citation type="journal article" date="2014" name="BMC Genomics">
        <title>An improved genome release (version Mt4.0) for the model legume Medicago truncatula.</title>
        <authorList>
            <person name="Tang H."/>
            <person name="Krishnakumar V."/>
            <person name="Bidwell S."/>
            <person name="Rosen B."/>
            <person name="Chan A."/>
            <person name="Zhou S."/>
            <person name="Gentzbittel L."/>
            <person name="Childs K.L."/>
            <person name="Yandell M."/>
            <person name="Gundlach H."/>
            <person name="Mayer K.F."/>
            <person name="Schwartz D.C."/>
            <person name="Town C.D."/>
        </authorList>
    </citation>
    <scope>GENOME REANNOTATION</scope>
    <source>
        <strain evidence="7 8">cv. Jemalong A17</strain>
    </source>
</reference>
<protein>
    <submittedName>
        <fullName evidence="5">Kinase interacting (KIP1-like) family protein</fullName>
    </submittedName>
</protein>
<dbReference type="Pfam" id="PF24918">
    <property type="entry name" value="NET2A_C"/>
    <property type="match status" value="1"/>
</dbReference>
<feature type="coiled-coil region" evidence="2">
    <location>
        <begin position="385"/>
        <end position="440"/>
    </location>
</feature>
<dbReference type="AlphaFoldDB" id="G7KBM5"/>
<dbReference type="eggNOG" id="ENOG502QQVH">
    <property type="taxonomic scope" value="Eukaryota"/>
</dbReference>
<accession>A0A0C3XMM3</accession>
<dbReference type="PROSITE" id="PS51774">
    <property type="entry name" value="NAB"/>
    <property type="match status" value="1"/>
</dbReference>
<dbReference type="STRING" id="3880.G7KBM5"/>
<feature type="coiled-coil region" evidence="2">
    <location>
        <begin position="727"/>
        <end position="782"/>
    </location>
</feature>
<dbReference type="Pfam" id="PF25014">
    <property type="entry name" value="NET2A"/>
    <property type="match status" value="1"/>
</dbReference>
<feature type="coiled-coil region" evidence="2">
    <location>
        <begin position="69"/>
        <end position="96"/>
    </location>
</feature>
<evidence type="ECO:0000256" key="1">
    <source>
        <dbReference type="ARBA" id="ARBA00023054"/>
    </source>
</evidence>
<dbReference type="HOGENOM" id="CLU_004324_0_0_1"/>
<evidence type="ECO:0000313" key="6">
    <source>
        <dbReference type="EMBL" id="RHN56256.1"/>
    </source>
</evidence>
<reference evidence="7" key="3">
    <citation type="submission" date="2015-04" db="UniProtKB">
        <authorList>
            <consortium name="EnsemblPlants"/>
        </authorList>
    </citation>
    <scope>IDENTIFICATION</scope>
    <source>
        <strain evidence="7">cv. Jemalong A17</strain>
    </source>
</reference>
<accession>G7KBM5</accession>
<dbReference type="Proteomes" id="UP000002051">
    <property type="component" value="Chromosome 5"/>
</dbReference>
<evidence type="ECO:0000313" key="7">
    <source>
        <dbReference type="EnsemblPlants" id="AES98260"/>
    </source>
</evidence>
<dbReference type="PANTHER" id="PTHR31631:SF3">
    <property type="entry name" value="PROTEIN NETWORKED 2B"/>
    <property type="match status" value="1"/>
</dbReference>
<keyword evidence="5" id="KW-0808">Transferase</keyword>
<dbReference type="InterPro" id="IPR011684">
    <property type="entry name" value="NAB"/>
</dbReference>
<dbReference type="PaxDb" id="3880-AES98260"/>
<feature type="coiled-coil region" evidence="2">
    <location>
        <begin position="312"/>
        <end position="349"/>
    </location>
</feature>
<keyword evidence="8" id="KW-1185">Reference proteome</keyword>
<feature type="region of interest" description="Disordered" evidence="3">
    <location>
        <begin position="104"/>
        <end position="169"/>
    </location>
</feature>
<dbReference type="EMBL" id="CM001221">
    <property type="protein sequence ID" value="AES98260.2"/>
    <property type="molecule type" value="Genomic_DNA"/>
</dbReference>
<evidence type="ECO:0000313" key="8">
    <source>
        <dbReference type="Proteomes" id="UP000002051"/>
    </source>
</evidence>
<dbReference type="InterPro" id="IPR056888">
    <property type="entry name" value="NET2A-D/KIP1-like_dom"/>
</dbReference>
<dbReference type="Pfam" id="PF07765">
    <property type="entry name" value="KIP1"/>
    <property type="match status" value="1"/>
</dbReference>
<dbReference type="GO" id="GO:0016301">
    <property type="term" value="F:kinase activity"/>
    <property type="evidence" value="ECO:0007669"/>
    <property type="project" value="UniProtKB-KW"/>
</dbReference>
<dbReference type="EnsemblPlants" id="AES98260">
    <property type="protein sequence ID" value="AES98260"/>
    <property type="gene ID" value="MTR_5g066340"/>
</dbReference>
<name>G7KBM5_MEDTR</name>
<reference evidence="5 8" key="1">
    <citation type="journal article" date="2011" name="Nature">
        <title>The Medicago genome provides insight into the evolution of rhizobial symbioses.</title>
        <authorList>
            <person name="Young N.D."/>
            <person name="Debelle F."/>
            <person name="Oldroyd G.E."/>
            <person name="Geurts R."/>
            <person name="Cannon S.B."/>
            <person name="Udvardi M.K."/>
            <person name="Benedito V.A."/>
            <person name="Mayer K.F."/>
            <person name="Gouzy J."/>
            <person name="Schoof H."/>
            <person name="Van de Peer Y."/>
            <person name="Proost S."/>
            <person name="Cook D.R."/>
            <person name="Meyers B.C."/>
            <person name="Spannagl M."/>
            <person name="Cheung F."/>
            <person name="De Mita S."/>
            <person name="Krishnakumar V."/>
            <person name="Gundlach H."/>
            <person name="Zhou S."/>
            <person name="Mudge J."/>
            <person name="Bharti A.K."/>
            <person name="Murray J.D."/>
            <person name="Naoumkina M.A."/>
            <person name="Rosen B."/>
            <person name="Silverstein K.A."/>
            <person name="Tang H."/>
            <person name="Rombauts S."/>
            <person name="Zhao P.X."/>
            <person name="Zhou P."/>
            <person name="Barbe V."/>
            <person name="Bardou P."/>
            <person name="Bechner M."/>
            <person name="Bellec A."/>
            <person name="Berger A."/>
            <person name="Berges H."/>
            <person name="Bidwell S."/>
            <person name="Bisseling T."/>
            <person name="Choisne N."/>
            <person name="Couloux A."/>
            <person name="Denny R."/>
            <person name="Deshpande S."/>
            <person name="Dai X."/>
            <person name="Doyle J.J."/>
            <person name="Dudez A.M."/>
            <person name="Farmer A.D."/>
            <person name="Fouteau S."/>
            <person name="Franken C."/>
            <person name="Gibelin C."/>
            <person name="Gish J."/>
            <person name="Goldstein S."/>
            <person name="Gonzalez A.J."/>
            <person name="Green P.J."/>
            <person name="Hallab A."/>
            <person name="Hartog M."/>
            <person name="Hua A."/>
            <person name="Humphray S.J."/>
            <person name="Jeong D.H."/>
            <person name="Jing Y."/>
            <person name="Jocker A."/>
            <person name="Kenton S.M."/>
            <person name="Kim D.J."/>
            <person name="Klee K."/>
            <person name="Lai H."/>
            <person name="Lang C."/>
            <person name="Lin S."/>
            <person name="Macmil S.L."/>
            <person name="Magdelenat G."/>
            <person name="Matthews L."/>
            <person name="McCorrison J."/>
            <person name="Monaghan E.L."/>
            <person name="Mun J.H."/>
            <person name="Najar F.Z."/>
            <person name="Nicholson C."/>
            <person name="Noirot C."/>
            <person name="O'Bleness M."/>
            <person name="Paule C.R."/>
            <person name="Poulain J."/>
            <person name="Prion F."/>
            <person name="Qin B."/>
            <person name="Qu C."/>
            <person name="Retzel E.F."/>
            <person name="Riddle C."/>
            <person name="Sallet E."/>
            <person name="Samain S."/>
            <person name="Samson N."/>
            <person name="Sanders I."/>
            <person name="Saurat O."/>
            <person name="Scarpelli C."/>
            <person name="Schiex T."/>
            <person name="Segurens B."/>
            <person name="Severin A.J."/>
            <person name="Sherrier D.J."/>
            <person name="Shi R."/>
            <person name="Sims S."/>
            <person name="Singer S.R."/>
            <person name="Sinharoy S."/>
            <person name="Sterck L."/>
            <person name="Viollet A."/>
            <person name="Wang B.B."/>
            <person name="Wang K."/>
            <person name="Wang M."/>
            <person name="Wang X."/>
            <person name="Warfsmann J."/>
            <person name="Weissenbach J."/>
            <person name="White D.D."/>
            <person name="White J.D."/>
            <person name="Wiley G.B."/>
            <person name="Wincker P."/>
            <person name="Xing Y."/>
            <person name="Yang L."/>
            <person name="Yao Z."/>
            <person name="Ying F."/>
            <person name="Zhai J."/>
            <person name="Zhou L."/>
            <person name="Zuber A."/>
            <person name="Denarie J."/>
            <person name="Dixon R.A."/>
            <person name="May G.D."/>
            <person name="Schwartz D.C."/>
            <person name="Rogers J."/>
            <person name="Quetier F."/>
            <person name="Town C.D."/>
            <person name="Roe B.A."/>
        </authorList>
    </citation>
    <scope>NUCLEOTIDE SEQUENCE [LARGE SCALE GENOMIC DNA]</scope>
    <source>
        <strain evidence="5">A17</strain>
        <strain evidence="7 8">cv. Jemalong A17</strain>
    </source>
</reference>
<evidence type="ECO:0000259" key="4">
    <source>
        <dbReference type="PROSITE" id="PS51774"/>
    </source>
</evidence>
<reference evidence="6" key="4">
    <citation type="journal article" date="2018" name="Nat. Plants">
        <title>Whole-genome landscape of Medicago truncatula symbiotic genes.</title>
        <authorList>
            <person name="Pecrix Y."/>
            <person name="Gamas P."/>
            <person name="Carrere S."/>
        </authorList>
    </citation>
    <scope>NUCLEOTIDE SEQUENCE</scope>
    <source>
        <tissue evidence="6">Leaves</tissue>
    </source>
</reference>
<dbReference type="GO" id="GO:0003779">
    <property type="term" value="F:actin binding"/>
    <property type="evidence" value="ECO:0007669"/>
    <property type="project" value="InterPro"/>
</dbReference>
<keyword evidence="5" id="KW-0418">Kinase</keyword>